<name>A0A8B8CBW4_CRAVI</name>
<dbReference type="RefSeq" id="XP_022319810.1">
    <property type="nucleotide sequence ID" value="XM_022464102.1"/>
</dbReference>
<evidence type="ECO:0000256" key="3">
    <source>
        <dbReference type="ARBA" id="ARBA00022989"/>
    </source>
</evidence>
<organism evidence="6 7">
    <name type="scientific">Crassostrea virginica</name>
    <name type="common">Eastern oyster</name>
    <dbReference type="NCBI Taxonomy" id="6565"/>
    <lineage>
        <taxon>Eukaryota</taxon>
        <taxon>Metazoa</taxon>
        <taxon>Spiralia</taxon>
        <taxon>Lophotrochozoa</taxon>
        <taxon>Mollusca</taxon>
        <taxon>Bivalvia</taxon>
        <taxon>Autobranchia</taxon>
        <taxon>Pteriomorphia</taxon>
        <taxon>Ostreida</taxon>
        <taxon>Ostreoidea</taxon>
        <taxon>Ostreidae</taxon>
        <taxon>Crassostrea</taxon>
    </lineage>
</organism>
<evidence type="ECO:0000256" key="1">
    <source>
        <dbReference type="ARBA" id="ARBA00004141"/>
    </source>
</evidence>
<gene>
    <name evidence="7" type="primary">LOC111117737</name>
    <name evidence="8" type="synonym">LOC111122357</name>
</gene>
<accession>A0A8B8CBW4</accession>
<evidence type="ECO:0000313" key="7">
    <source>
        <dbReference type="RefSeq" id="XP_022312639.1"/>
    </source>
</evidence>
<feature type="transmembrane region" description="Helical" evidence="5">
    <location>
        <begin position="174"/>
        <end position="201"/>
    </location>
</feature>
<feature type="transmembrane region" description="Helical" evidence="5">
    <location>
        <begin position="9"/>
        <end position="31"/>
    </location>
</feature>
<feature type="transmembrane region" description="Helical" evidence="5">
    <location>
        <begin position="141"/>
        <end position="162"/>
    </location>
</feature>
<dbReference type="GeneID" id="111117737"/>
<evidence type="ECO:0000256" key="4">
    <source>
        <dbReference type="ARBA" id="ARBA00023136"/>
    </source>
</evidence>
<keyword evidence="6" id="KW-1185">Reference proteome</keyword>
<dbReference type="KEGG" id="cvn:111117737"/>
<keyword evidence="4 5" id="KW-0472">Membrane</keyword>
<protein>
    <submittedName>
        <fullName evidence="7">Uncharacterized protein LOC111117737</fullName>
    </submittedName>
    <submittedName>
        <fullName evidence="8">Uncharacterized protein LOC111122357</fullName>
    </submittedName>
</protein>
<evidence type="ECO:0000313" key="6">
    <source>
        <dbReference type="Proteomes" id="UP000694844"/>
    </source>
</evidence>
<keyword evidence="3 5" id="KW-1133">Transmembrane helix</keyword>
<evidence type="ECO:0000256" key="2">
    <source>
        <dbReference type="ARBA" id="ARBA00022692"/>
    </source>
</evidence>
<dbReference type="Proteomes" id="UP000694844">
    <property type="component" value="Chromosome 2"/>
</dbReference>
<evidence type="ECO:0000256" key="5">
    <source>
        <dbReference type="SAM" id="Phobius"/>
    </source>
</evidence>
<proteinExistence type="predicted"/>
<dbReference type="Gene3D" id="1.20.140.150">
    <property type="match status" value="1"/>
</dbReference>
<evidence type="ECO:0000313" key="8">
    <source>
        <dbReference type="RefSeq" id="XP_022319810.1"/>
    </source>
</evidence>
<dbReference type="InterPro" id="IPR004031">
    <property type="entry name" value="PMP22/EMP/MP20/Claudin"/>
</dbReference>
<dbReference type="KEGG" id="cvn:111122357"/>
<dbReference type="Pfam" id="PF13903">
    <property type="entry name" value="Claudin_2"/>
    <property type="match status" value="1"/>
</dbReference>
<reference evidence="7 8" key="1">
    <citation type="submission" date="2025-04" db="UniProtKB">
        <authorList>
            <consortium name="RefSeq"/>
        </authorList>
    </citation>
    <scope>IDENTIFICATION</scope>
    <source>
        <tissue evidence="7 8">Whole sample</tissue>
    </source>
</reference>
<sequence length="215" mass="23633">MPENGKMKILAAFVGVVLMIISFASPGWVIIKADGNSYDYFVREHKVKVYLSAGLWYFSLCFNSTNLRPYIGPVESNGCYVGNYIQSPNRVVEETFLKLTKDWLLEMRIWSSVGICSAALGFIGTIVAIRYMMRSKCAGMVAFVSFSVSVGSFVAAMAKTLIATNYNKGTIMMIYYIPCMIYFQCPWSLVVGAIGSLFVVISAIGHLCHISAAGA</sequence>
<dbReference type="AlphaFoldDB" id="A0A8B8CBW4"/>
<comment type="subcellular location">
    <subcellularLocation>
        <location evidence="1">Membrane</location>
        <topology evidence="1">Multi-pass membrane protein</topology>
    </subcellularLocation>
</comment>
<dbReference type="GO" id="GO:0016020">
    <property type="term" value="C:membrane"/>
    <property type="evidence" value="ECO:0007669"/>
    <property type="project" value="UniProtKB-SubCell"/>
</dbReference>
<feature type="transmembrane region" description="Helical" evidence="5">
    <location>
        <begin position="109"/>
        <end position="129"/>
    </location>
</feature>
<dbReference type="RefSeq" id="XP_022312639.1">
    <property type="nucleotide sequence ID" value="XM_022456931.1"/>
</dbReference>
<keyword evidence="2 5" id="KW-0812">Transmembrane</keyword>